<dbReference type="GO" id="GO:0016805">
    <property type="term" value="F:dipeptidase activity"/>
    <property type="evidence" value="ECO:0007669"/>
    <property type="project" value="UniProtKB-KW"/>
</dbReference>
<evidence type="ECO:0000256" key="9">
    <source>
        <dbReference type="ARBA" id="ARBA00023285"/>
    </source>
</evidence>
<evidence type="ECO:0000256" key="4">
    <source>
        <dbReference type="ARBA" id="ARBA00022723"/>
    </source>
</evidence>
<dbReference type="GO" id="GO:0008270">
    <property type="term" value="F:zinc ion binding"/>
    <property type="evidence" value="ECO:0007669"/>
    <property type="project" value="InterPro"/>
</dbReference>
<keyword evidence="4" id="KW-0479">Metal-binding</keyword>
<dbReference type="NCBIfam" id="NF004809">
    <property type="entry name" value="PRK06156.1"/>
    <property type="match status" value="1"/>
</dbReference>
<evidence type="ECO:0000256" key="1">
    <source>
        <dbReference type="ARBA" id="ARBA00001947"/>
    </source>
</evidence>
<dbReference type="SUPFAM" id="SSF53187">
    <property type="entry name" value="Zn-dependent exopeptidases"/>
    <property type="match status" value="1"/>
</dbReference>
<keyword evidence="6" id="KW-0862">Zinc</keyword>
<keyword evidence="9" id="KW-0170">Cobalt</keyword>
<evidence type="ECO:0000256" key="3">
    <source>
        <dbReference type="ARBA" id="ARBA00022670"/>
    </source>
</evidence>
<evidence type="ECO:0000256" key="6">
    <source>
        <dbReference type="ARBA" id="ARBA00022833"/>
    </source>
</evidence>
<evidence type="ECO:0000256" key="8">
    <source>
        <dbReference type="ARBA" id="ARBA00023049"/>
    </source>
</evidence>
<dbReference type="Pfam" id="PF07687">
    <property type="entry name" value="M20_dimer"/>
    <property type="match status" value="1"/>
</dbReference>
<accession>A0A3M3Z1M8</accession>
<evidence type="ECO:0000259" key="10">
    <source>
        <dbReference type="Pfam" id="PF07687"/>
    </source>
</evidence>
<dbReference type="GO" id="GO:0008237">
    <property type="term" value="F:metallopeptidase activity"/>
    <property type="evidence" value="ECO:0007669"/>
    <property type="project" value="UniProtKB-KW"/>
</dbReference>
<dbReference type="Pfam" id="PF01546">
    <property type="entry name" value="Peptidase_M20"/>
    <property type="match status" value="1"/>
</dbReference>
<dbReference type="SUPFAM" id="SSF55031">
    <property type="entry name" value="Bacterial exopeptidase dimerisation domain"/>
    <property type="match status" value="1"/>
</dbReference>
<keyword evidence="5" id="KW-0378">Hydrolase</keyword>
<dbReference type="InterPro" id="IPR050072">
    <property type="entry name" value="Peptidase_M20A"/>
</dbReference>
<dbReference type="GO" id="GO:0008777">
    <property type="term" value="F:acetylornithine deacetylase activity"/>
    <property type="evidence" value="ECO:0007669"/>
    <property type="project" value="TreeGrafter"/>
</dbReference>
<reference evidence="11 12" key="1">
    <citation type="submission" date="2018-08" db="EMBL/GenBank/DDBJ databases">
        <title>Recombination of ecologically and evolutionarily significant loci maintains genetic cohesion in the Pseudomonas syringae species complex.</title>
        <authorList>
            <person name="Dillon M."/>
            <person name="Thakur S."/>
            <person name="Almeida R.N.D."/>
            <person name="Weir B.S."/>
            <person name="Guttman D.S."/>
        </authorList>
    </citation>
    <scope>NUCLEOTIDE SEQUENCE [LARGE SCALE GENOMIC DNA]</scope>
    <source>
        <strain evidence="11 12">ICMP 4092</strain>
    </source>
</reference>
<gene>
    <name evidence="11" type="ORF">ALQ32_100117</name>
</gene>
<dbReference type="EMBL" id="RBQC01000077">
    <property type="protein sequence ID" value="RMO88672.1"/>
    <property type="molecule type" value="Genomic_DNA"/>
</dbReference>
<dbReference type="Gene3D" id="3.40.630.10">
    <property type="entry name" value="Zn peptidases"/>
    <property type="match status" value="1"/>
</dbReference>
<keyword evidence="3" id="KW-0645">Protease</keyword>
<keyword evidence="8" id="KW-0482">Metalloprotease</keyword>
<dbReference type="AlphaFoldDB" id="A0A3M3Z1M8"/>
<name>A0A3M3Z1M8_9PSED</name>
<dbReference type="PANTHER" id="PTHR43808:SF31">
    <property type="entry name" value="N-ACETYL-L-CITRULLINE DEACETYLASE"/>
    <property type="match status" value="1"/>
</dbReference>
<evidence type="ECO:0000313" key="12">
    <source>
        <dbReference type="Proteomes" id="UP000268056"/>
    </source>
</evidence>
<dbReference type="PANTHER" id="PTHR43808">
    <property type="entry name" value="ACETYLORNITHINE DEACETYLASE"/>
    <property type="match status" value="1"/>
</dbReference>
<organism evidence="11 12">
    <name type="scientific">Pseudomonas syringae pv. tagetis</name>
    <dbReference type="NCBI Taxonomy" id="129140"/>
    <lineage>
        <taxon>Bacteria</taxon>
        <taxon>Pseudomonadati</taxon>
        <taxon>Pseudomonadota</taxon>
        <taxon>Gammaproteobacteria</taxon>
        <taxon>Pseudomonadales</taxon>
        <taxon>Pseudomonadaceae</taxon>
        <taxon>Pseudomonas</taxon>
    </lineage>
</organism>
<dbReference type="Gene3D" id="3.30.70.360">
    <property type="match status" value="2"/>
</dbReference>
<evidence type="ECO:0000256" key="2">
    <source>
        <dbReference type="ARBA" id="ARBA00006247"/>
    </source>
</evidence>
<evidence type="ECO:0000256" key="5">
    <source>
        <dbReference type="ARBA" id="ARBA00022801"/>
    </source>
</evidence>
<sequence>MRAMSFRGLRRSTGRQGSCHINERLLNHKKAQGRLRVRADIDVRHRYSLLHHARDGFQSGDSRRLVSWCKLEGLLIKRSGFFQTPACQGMPSKMNFALKKLAAATLLLTSLSAVTTSAHANLDAQQSAVIVKTFSGTSLTDFRQFLASVNKNDIARSANIGPAIAAFLDNKKLSEAQQNEIHRLLGLYARIKYGSAATETLRELVAIPTVRVDGVAQHENPEFIKIAEKIKSLAERFDLKFRNIDNRVYEVSLDGSGDEVVGIHVHADVVPVTPENWVLPDGTRLDPFKVTLIGDRMYGRGTEDDKNGIVVSLYAMKVIKEEKLPLARNFKLLIDTTEETAGDAIPYYFERNPTPNYNLALDGGYPVVIAEKGYGTVMASFAKRAAQGEGAEIVSMTGGMATNQIPSKSVVTLVTDKPAQLAASLQQAGADYVKRNGGNFEIAANVEGKDVKLTVTGVSAHSSAPESGVNPVARMLDFINSLDGNVALKHNHITDAARYAADNWGLDYLGGKLGVGFSDEFMGPLTTSLTYVALDDKAFKLAVNLRVPKGKSPEVLKSEIADKLTAWSTKTAIKPAFDYSIAEPMYRNPEGEWVKALLAVATENLDMKHAFGTSAGATSVHELPNGVQFGLARPEVKYTGHTDNEFKTTEQFLLDLQIVTEMMGRIGQLPKL</sequence>
<evidence type="ECO:0000313" key="11">
    <source>
        <dbReference type="EMBL" id="RMO88672.1"/>
    </source>
</evidence>
<comment type="cofactor">
    <cofactor evidence="1">
        <name>Zn(2+)</name>
        <dbReference type="ChEBI" id="CHEBI:29105"/>
    </cofactor>
</comment>
<dbReference type="Proteomes" id="UP000268056">
    <property type="component" value="Unassembled WGS sequence"/>
</dbReference>
<dbReference type="InterPro" id="IPR011650">
    <property type="entry name" value="Peptidase_M20_dimer"/>
</dbReference>
<comment type="caution">
    <text evidence="11">The sequence shown here is derived from an EMBL/GenBank/DDBJ whole genome shotgun (WGS) entry which is preliminary data.</text>
</comment>
<comment type="similarity">
    <text evidence="2">Belongs to the peptidase M20A family.</text>
</comment>
<protein>
    <submittedName>
        <fullName evidence="11">Acetylornithine deacetylase/Succinyl-diaminopimelate desuccinylase and related deacylase</fullName>
    </submittedName>
</protein>
<evidence type="ECO:0000256" key="7">
    <source>
        <dbReference type="ARBA" id="ARBA00022997"/>
    </source>
</evidence>
<feature type="domain" description="Peptidase M20 dimerisation" evidence="10">
    <location>
        <begin position="450"/>
        <end position="485"/>
    </location>
</feature>
<dbReference type="NCBIfam" id="TIGR01887">
    <property type="entry name" value="dipeptidaselike"/>
    <property type="match status" value="1"/>
</dbReference>
<proteinExistence type="inferred from homology"/>
<keyword evidence="7" id="KW-0224">Dipeptidase</keyword>
<dbReference type="GO" id="GO:0006526">
    <property type="term" value="P:L-arginine biosynthetic process"/>
    <property type="evidence" value="ECO:0007669"/>
    <property type="project" value="TreeGrafter"/>
</dbReference>
<dbReference type="GO" id="GO:0006508">
    <property type="term" value="P:proteolysis"/>
    <property type="evidence" value="ECO:0007669"/>
    <property type="project" value="UniProtKB-KW"/>
</dbReference>
<dbReference type="InterPro" id="IPR036264">
    <property type="entry name" value="Bact_exopeptidase_dim_dom"/>
</dbReference>
<dbReference type="InterPro" id="IPR002933">
    <property type="entry name" value="Peptidase_M20"/>
</dbReference>
<dbReference type="InterPro" id="IPR010964">
    <property type="entry name" value="M20A_pepV-rel"/>
</dbReference>